<feature type="domain" description="ABC transporter" evidence="10">
    <location>
        <begin position="49"/>
        <end position="289"/>
    </location>
</feature>
<keyword evidence="12" id="KW-1185">Reference proteome</keyword>
<dbReference type="GO" id="GO:0016887">
    <property type="term" value="F:ATP hydrolysis activity"/>
    <property type="evidence" value="ECO:0007669"/>
    <property type="project" value="InterPro"/>
</dbReference>
<dbReference type="Proteomes" id="UP000187455">
    <property type="component" value="Unassembled WGS sequence"/>
</dbReference>
<dbReference type="InterPro" id="IPR003439">
    <property type="entry name" value="ABC_transporter-like_ATP-bd"/>
</dbReference>
<evidence type="ECO:0000256" key="1">
    <source>
        <dbReference type="ARBA" id="ARBA00004141"/>
    </source>
</evidence>
<dbReference type="Pfam" id="PF01061">
    <property type="entry name" value="ABC2_membrane"/>
    <property type="match status" value="1"/>
</dbReference>
<feature type="transmembrane region" description="Helical" evidence="9">
    <location>
        <begin position="500"/>
        <end position="524"/>
    </location>
</feature>
<dbReference type="InterPro" id="IPR050352">
    <property type="entry name" value="ABCG_transporters"/>
</dbReference>
<dbReference type="PANTHER" id="PTHR48041">
    <property type="entry name" value="ABC TRANSPORTER G FAMILY MEMBER 28"/>
    <property type="match status" value="1"/>
</dbReference>
<accession>A0A1R0GMG8</accession>
<dbReference type="InterPro" id="IPR027417">
    <property type="entry name" value="P-loop_NTPase"/>
</dbReference>
<comment type="caution">
    <text evidence="11">The sequence shown here is derived from an EMBL/GenBank/DDBJ whole genome shotgun (WGS) entry which is preliminary data.</text>
</comment>
<evidence type="ECO:0000256" key="2">
    <source>
        <dbReference type="ARBA" id="ARBA00022448"/>
    </source>
</evidence>
<feature type="transmembrane region" description="Helical" evidence="9">
    <location>
        <begin position="473"/>
        <end position="494"/>
    </location>
</feature>
<keyword evidence="5 11" id="KW-0067">ATP-binding</keyword>
<dbReference type="SMART" id="SM00382">
    <property type="entry name" value="AAA"/>
    <property type="match status" value="1"/>
</dbReference>
<dbReference type="GO" id="GO:0140359">
    <property type="term" value="F:ABC-type transporter activity"/>
    <property type="evidence" value="ECO:0007669"/>
    <property type="project" value="InterPro"/>
</dbReference>
<reference evidence="11 12" key="1">
    <citation type="journal article" date="2016" name="Mol. Biol. Evol.">
        <title>Genome-Wide Survey of Gut Fungi (Harpellales) Reveals the First Horizontally Transferred Ubiquitin Gene from a Mosquito Host.</title>
        <authorList>
            <person name="Wang Y."/>
            <person name="White M.M."/>
            <person name="Kvist S."/>
            <person name="Moncalvo J.M."/>
        </authorList>
    </citation>
    <scope>NUCLEOTIDE SEQUENCE [LARGE SCALE GENOMIC DNA]</scope>
    <source>
        <strain evidence="11 12">ALG-7-W6</strain>
    </source>
</reference>
<dbReference type="PANTHER" id="PTHR48041:SF91">
    <property type="entry name" value="ABC TRANSPORTER G FAMILY MEMBER 28"/>
    <property type="match status" value="1"/>
</dbReference>
<keyword evidence="6 9" id="KW-1133">Transmembrane helix</keyword>
<evidence type="ECO:0000256" key="9">
    <source>
        <dbReference type="SAM" id="Phobius"/>
    </source>
</evidence>
<comment type="subcellular location">
    <subcellularLocation>
        <location evidence="1">Membrane</location>
        <topology evidence="1">Multi-pass membrane protein</topology>
    </subcellularLocation>
</comment>
<keyword evidence="7 9" id="KW-0472">Membrane</keyword>
<dbReference type="Gene3D" id="3.40.50.300">
    <property type="entry name" value="P-loop containing nucleotide triphosphate hydrolases"/>
    <property type="match status" value="1"/>
</dbReference>
<evidence type="ECO:0000313" key="11">
    <source>
        <dbReference type="EMBL" id="OLY78091.1"/>
    </source>
</evidence>
<keyword evidence="3 9" id="KW-0812">Transmembrane</keyword>
<evidence type="ECO:0000313" key="12">
    <source>
        <dbReference type="Proteomes" id="UP000187455"/>
    </source>
</evidence>
<keyword evidence="2" id="KW-0813">Transport</keyword>
<organism evidence="11 12">
    <name type="scientific">Smittium mucronatum</name>
    <dbReference type="NCBI Taxonomy" id="133383"/>
    <lineage>
        <taxon>Eukaryota</taxon>
        <taxon>Fungi</taxon>
        <taxon>Fungi incertae sedis</taxon>
        <taxon>Zoopagomycota</taxon>
        <taxon>Kickxellomycotina</taxon>
        <taxon>Harpellomycetes</taxon>
        <taxon>Harpellales</taxon>
        <taxon>Legeriomycetaceae</taxon>
        <taxon>Smittium</taxon>
    </lineage>
</organism>
<name>A0A1R0GMG8_9FUNG</name>
<evidence type="ECO:0000256" key="6">
    <source>
        <dbReference type="ARBA" id="ARBA00022989"/>
    </source>
</evidence>
<sequence length="663" mass="73882">MESADTRISLELPGDSPTKLKPRPAQINFKDLEYSVTIKNAISQDSKKLSEKLFSKKAESKKKVILDQITGSFTPGRLTAIMGPSGSGKTSMLNLLSGRISSGKVEGNIWLNGRKADSGSLGLVSRFISQDDVMLSTMTVREVIEMAINFRVDGITPEELSRRTNEAITTLELDKCQNTLIGDTITKGISGGERKRTSIAMEMATDSSILFLDEPTSGLDMYTSSLVVKLLRYISRSGQTVVSVIHQPSSDIFKLFDDIVLLSEGKIVYFGPQEELVDYFSKLGFTCPNFTNPADFVFTDVLNLNEAELEQMNLEKFSGSKADYRVLKINDLAEKWINSEQYRIIKEKVENPLLDPLNESNFTSTVSPSRQFVLLCRRAAKDIFRNKLVLRARLIQSIAISLVMGIVFYKSNNKPVNTIIQNFEGSLFFGIVSQFIPVAISVLSTFGSGKFVFQREYQNGYYKTKPYFFSKILVELPVQVICPIIFSAISYFMIGYRGSFTKFVIHTAAMILLSLTSFSLGIFASTFFDDLSVALAILPLILIIPMIFSGFLVNSGDTMDWIGWLQWISPIKYAFTIVSTNQLRGYVINGQNLGDTNLKALNLGPFGILACFGFVALFFIIFTISGYLGLERFSRKSTLQHSSQSTKKIKAVLLGPPDDIFKK</sequence>
<dbReference type="SUPFAM" id="SSF52540">
    <property type="entry name" value="P-loop containing nucleoside triphosphate hydrolases"/>
    <property type="match status" value="1"/>
</dbReference>
<dbReference type="STRING" id="133383.A0A1R0GMG8"/>
<keyword evidence="4" id="KW-0547">Nucleotide-binding</keyword>
<dbReference type="PROSITE" id="PS50893">
    <property type="entry name" value="ABC_TRANSPORTER_2"/>
    <property type="match status" value="1"/>
</dbReference>
<evidence type="ECO:0000259" key="10">
    <source>
        <dbReference type="PROSITE" id="PS50893"/>
    </source>
</evidence>
<dbReference type="CDD" id="cd03213">
    <property type="entry name" value="ABCG_EPDR"/>
    <property type="match status" value="1"/>
</dbReference>
<dbReference type="Pfam" id="PF19055">
    <property type="entry name" value="ABC2_membrane_7"/>
    <property type="match status" value="1"/>
</dbReference>
<evidence type="ECO:0000256" key="8">
    <source>
        <dbReference type="SAM" id="MobiDB-lite"/>
    </source>
</evidence>
<dbReference type="GO" id="GO:0005524">
    <property type="term" value="F:ATP binding"/>
    <property type="evidence" value="ECO:0007669"/>
    <property type="project" value="UniProtKB-KW"/>
</dbReference>
<feature type="transmembrane region" description="Helical" evidence="9">
    <location>
        <begin position="531"/>
        <end position="553"/>
    </location>
</feature>
<gene>
    <name evidence="11" type="ORF">AYI68_g7868</name>
</gene>
<protein>
    <submittedName>
        <fullName evidence="11">ATP-binding cassette sub-family G member 2</fullName>
    </submittedName>
</protein>
<dbReference type="GO" id="GO:0016020">
    <property type="term" value="C:membrane"/>
    <property type="evidence" value="ECO:0007669"/>
    <property type="project" value="UniProtKB-SubCell"/>
</dbReference>
<evidence type="ECO:0000256" key="3">
    <source>
        <dbReference type="ARBA" id="ARBA00022692"/>
    </source>
</evidence>
<dbReference type="EMBL" id="LSSL01007244">
    <property type="protein sequence ID" value="OLY78091.1"/>
    <property type="molecule type" value="Genomic_DNA"/>
</dbReference>
<dbReference type="InterPro" id="IPR043926">
    <property type="entry name" value="ABCG_dom"/>
</dbReference>
<dbReference type="AlphaFoldDB" id="A0A1R0GMG8"/>
<feature type="region of interest" description="Disordered" evidence="8">
    <location>
        <begin position="1"/>
        <end position="22"/>
    </location>
</feature>
<dbReference type="InterPro" id="IPR003593">
    <property type="entry name" value="AAA+_ATPase"/>
</dbReference>
<dbReference type="InterPro" id="IPR013525">
    <property type="entry name" value="ABC2_TM"/>
</dbReference>
<evidence type="ECO:0000256" key="4">
    <source>
        <dbReference type="ARBA" id="ARBA00022741"/>
    </source>
</evidence>
<feature type="transmembrane region" description="Helical" evidence="9">
    <location>
        <begin position="606"/>
        <end position="630"/>
    </location>
</feature>
<evidence type="ECO:0000256" key="5">
    <source>
        <dbReference type="ARBA" id="ARBA00022840"/>
    </source>
</evidence>
<dbReference type="Pfam" id="PF00005">
    <property type="entry name" value="ABC_tran"/>
    <property type="match status" value="1"/>
</dbReference>
<evidence type="ECO:0000256" key="7">
    <source>
        <dbReference type="ARBA" id="ARBA00023136"/>
    </source>
</evidence>
<dbReference type="OrthoDB" id="66620at2759"/>
<proteinExistence type="predicted"/>
<feature type="transmembrane region" description="Helical" evidence="9">
    <location>
        <begin position="428"/>
        <end position="453"/>
    </location>
</feature>